<evidence type="ECO:0000256" key="2">
    <source>
        <dbReference type="ARBA" id="ARBA00022980"/>
    </source>
</evidence>
<dbReference type="InterPro" id="IPR001854">
    <property type="entry name" value="Ribosomal_uL29"/>
</dbReference>
<dbReference type="GeneID" id="41600540"/>
<accession>A0A0C5C032</accession>
<dbReference type="NCBIfam" id="TIGR00012">
    <property type="entry name" value="L29"/>
    <property type="match status" value="1"/>
</dbReference>
<proteinExistence type="inferred from homology"/>
<dbReference type="Gene3D" id="1.10.287.310">
    <property type="match status" value="1"/>
</dbReference>
<protein>
    <recommendedName>
        <fullName evidence="4">Large ribosomal subunit protein uL29</fullName>
    </recommendedName>
</protein>
<dbReference type="Pfam" id="PF00831">
    <property type="entry name" value="Ribosomal_L29"/>
    <property type="match status" value="1"/>
</dbReference>
<keyword evidence="2 4" id="KW-0689">Ribosomal protein</keyword>
<dbReference type="EMBL" id="CP010868">
    <property type="protein sequence ID" value="AJM92630.1"/>
    <property type="molecule type" value="Genomic_DNA"/>
</dbReference>
<dbReference type="STRING" id="1582439.NPIRD3C_1418"/>
<keyword evidence="6" id="KW-1185">Reference proteome</keyword>
<sequence length="68" mass="7951">MTRISMKTIKNLNEKDLKSKIQESRSELSKLRVDAAKGTLRKESGKLKPLRHDIARMLTRLNEMKKEK</sequence>
<reference evidence="6" key="1">
    <citation type="submission" date="2015-02" db="EMBL/GenBank/DDBJ databases">
        <title>Characterization of two novel Thaumarchaeota isolated from the Northern Adriatic Sea.</title>
        <authorList>
            <person name="Bayer B."/>
            <person name="Vojvoda J."/>
            <person name="Offre P."/>
            <person name="Srivastava A."/>
            <person name="Elisabeth N."/>
            <person name="Garcia J.A.L."/>
            <person name="Schleper C."/>
            <person name="Herndl G.J."/>
        </authorList>
    </citation>
    <scope>NUCLEOTIDE SEQUENCE [LARGE SCALE GENOMIC DNA]</scope>
    <source>
        <strain evidence="6">D3C</strain>
    </source>
</reference>
<evidence type="ECO:0000313" key="6">
    <source>
        <dbReference type="Proteomes" id="UP000032027"/>
    </source>
</evidence>
<evidence type="ECO:0000256" key="4">
    <source>
        <dbReference type="HAMAP-Rule" id="MF_00374"/>
    </source>
</evidence>
<dbReference type="GO" id="GO:1990904">
    <property type="term" value="C:ribonucleoprotein complex"/>
    <property type="evidence" value="ECO:0007669"/>
    <property type="project" value="UniProtKB-KW"/>
</dbReference>
<dbReference type="GO" id="GO:0006412">
    <property type="term" value="P:translation"/>
    <property type="evidence" value="ECO:0007669"/>
    <property type="project" value="UniProtKB-UniRule"/>
</dbReference>
<name>A0A0C5C032_9ARCH</name>
<dbReference type="OrthoDB" id="11736at2157"/>
<dbReference type="HAMAP" id="MF_00374">
    <property type="entry name" value="Ribosomal_uL29"/>
    <property type="match status" value="1"/>
</dbReference>
<reference evidence="5 6" key="2">
    <citation type="journal article" date="2016" name="ISME J.">
        <title>Physiological and genomic characterization of two novel marine thaumarchaeal strains indicates niche differentiation.</title>
        <authorList>
            <person name="Bayer B."/>
            <person name="Vojvoda J."/>
            <person name="Offre P."/>
            <person name="Alves R.J."/>
            <person name="Elisabeth N.H."/>
            <person name="Garcia J.A."/>
            <person name="Volland J.M."/>
            <person name="Srivastava A."/>
            <person name="Schleper C."/>
            <person name="Herndl G.J."/>
        </authorList>
    </citation>
    <scope>NUCLEOTIDE SEQUENCE [LARGE SCALE GENOMIC DNA]</scope>
    <source>
        <strain evidence="5 6">D3C</strain>
    </source>
</reference>
<reference evidence="5 6" key="3">
    <citation type="journal article" date="2019" name="Int. J. Syst. Evol. Microbiol.">
        <title>Nitrosopumilus adriaticus sp. nov. and Nitrosopumilus piranensis sp. nov., two ammonia-oxidizing archaea from the Adriatic Sea and members of the class Nitrososphaeria.</title>
        <authorList>
            <person name="Bayer B."/>
            <person name="Vojvoda J."/>
            <person name="Reinthaler T."/>
            <person name="Reyes C."/>
            <person name="Pinto M."/>
            <person name="Herndl G.J."/>
        </authorList>
    </citation>
    <scope>NUCLEOTIDE SEQUENCE [LARGE SCALE GENOMIC DNA]</scope>
    <source>
        <strain evidence="5 6">D3C</strain>
    </source>
</reference>
<dbReference type="GO" id="GO:0005840">
    <property type="term" value="C:ribosome"/>
    <property type="evidence" value="ECO:0007669"/>
    <property type="project" value="UniProtKB-KW"/>
</dbReference>
<dbReference type="AlphaFoldDB" id="A0A0C5C032"/>
<evidence type="ECO:0000313" key="5">
    <source>
        <dbReference type="EMBL" id="AJM92630.1"/>
    </source>
</evidence>
<comment type="similarity">
    <text evidence="1 4">Belongs to the universal ribosomal protein uL29 family.</text>
</comment>
<dbReference type="GO" id="GO:0003735">
    <property type="term" value="F:structural constituent of ribosome"/>
    <property type="evidence" value="ECO:0007669"/>
    <property type="project" value="InterPro"/>
</dbReference>
<dbReference type="InterPro" id="IPR036049">
    <property type="entry name" value="Ribosomal_uL29_sf"/>
</dbReference>
<gene>
    <name evidence="5" type="primary">rpl29p</name>
    <name evidence="4" type="synonym">rpl29</name>
    <name evidence="5" type="ORF">NPIRD3C_1418</name>
</gene>
<keyword evidence="3 4" id="KW-0687">Ribonucleoprotein</keyword>
<dbReference type="KEGG" id="nid:NPIRD3C_1418"/>
<evidence type="ECO:0000256" key="3">
    <source>
        <dbReference type="ARBA" id="ARBA00023274"/>
    </source>
</evidence>
<dbReference type="RefSeq" id="WP_148703438.1">
    <property type="nucleotide sequence ID" value="NZ_CP010868.1"/>
</dbReference>
<dbReference type="HOGENOM" id="CLU_158491_2_2_2"/>
<dbReference type="PATRIC" id="fig|1582439.9.peg.1466"/>
<organism evidence="5 6">
    <name type="scientific">Nitrosopumilus piranensis</name>
    <dbReference type="NCBI Taxonomy" id="1582439"/>
    <lineage>
        <taxon>Archaea</taxon>
        <taxon>Nitrososphaerota</taxon>
        <taxon>Nitrososphaeria</taxon>
        <taxon>Nitrosopumilales</taxon>
        <taxon>Nitrosopumilaceae</taxon>
        <taxon>Nitrosopumilus</taxon>
    </lineage>
</organism>
<dbReference type="SUPFAM" id="SSF46561">
    <property type="entry name" value="Ribosomal protein L29 (L29p)"/>
    <property type="match status" value="1"/>
</dbReference>
<evidence type="ECO:0000256" key="1">
    <source>
        <dbReference type="ARBA" id="ARBA00009254"/>
    </source>
</evidence>
<dbReference type="Proteomes" id="UP000032027">
    <property type="component" value="Chromosome"/>
</dbReference>